<evidence type="ECO:0000256" key="6">
    <source>
        <dbReference type="ARBA" id="ARBA00022989"/>
    </source>
</evidence>
<dbReference type="RefSeq" id="WP_338364041.1">
    <property type="nucleotide sequence ID" value="NZ_CAWVOK010000022.1"/>
</dbReference>
<dbReference type="PANTHER" id="PTHR43271">
    <property type="entry name" value="BLL2771 PROTEIN"/>
    <property type="match status" value="1"/>
</dbReference>
<feature type="transmembrane region" description="Helical" evidence="8">
    <location>
        <begin position="100"/>
        <end position="124"/>
    </location>
</feature>
<comment type="similarity">
    <text evidence="2">Belongs to the major facilitator superfamily.</text>
</comment>
<evidence type="ECO:0000256" key="3">
    <source>
        <dbReference type="ARBA" id="ARBA00022448"/>
    </source>
</evidence>
<feature type="transmembrane region" description="Helical" evidence="8">
    <location>
        <begin position="217"/>
        <end position="233"/>
    </location>
</feature>
<sequence>MRLNRYFSIVLCCIFNTTVVEMTCEAYVPSLPTIKNFFNSTEYITEFIVVAYLVGLSISGIIFGPISDLVGRKKIMIGGSLLFLLSSFLCYWCYFMPSIYILIFANFMQGFGGGAAMISSFAGVCDKYFGVYLSNIMTRLNVSISIAPVIGSIAGSIILYCFDWHYIPMFLTLVSLLLLVINLNTEEINHVSHVELGKDIVFKHIFESYRNLFKNKTFILFTLIQTMTIATIWGEVSNLPFVYIQSMKSSNLVYGFIIVLIMVSYVFGAFLNQCYADKIGRKQMIYCGVLVTIFFNILIVFCHYKIGLNPFLLTILKLPTSFVLPFVTINSSTIALNAVKNTKGASTAFLESAQTTGGALYVFLLSLFYDGTMLPMSILSIIVFAGILVLHAYISENNPDSHYLTA</sequence>
<feature type="transmembrane region" description="Helical" evidence="8">
    <location>
        <begin position="136"/>
        <end position="160"/>
    </location>
</feature>
<evidence type="ECO:0000256" key="4">
    <source>
        <dbReference type="ARBA" id="ARBA00022475"/>
    </source>
</evidence>
<feature type="transmembrane region" description="Helical" evidence="8">
    <location>
        <begin position="253"/>
        <end position="272"/>
    </location>
</feature>
<dbReference type="InterPro" id="IPR011701">
    <property type="entry name" value="MFS"/>
</dbReference>
<dbReference type="SUPFAM" id="SSF103473">
    <property type="entry name" value="MFS general substrate transporter"/>
    <property type="match status" value="1"/>
</dbReference>
<proteinExistence type="inferred from homology"/>
<evidence type="ECO:0000256" key="2">
    <source>
        <dbReference type="ARBA" id="ARBA00008335"/>
    </source>
</evidence>
<keyword evidence="11" id="KW-1185">Reference proteome</keyword>
<dbReference type="Pfam" id="PF07690">
    <property type="entry name" value="MFS_1"/>
    <property type="match status" value="1"/>
</dbReference>
<name>A0ABP0EW95_9RICK</name>
<keyword evidence="4" id="KW-1003">Cell membrane</keyword>
<dbReference type="PANTHER" id="PTHR43271:SF2">
    <property type="entry name" value="BLL2771 PROTEIN"/>
    <property type="match status" value="1"/>
</dbReference>
<evidence type="ECO:0000259" key="9">
    <source>
        <dbReference type="PROSITE" id="PS50850"/>
    </source>
</evidence>
<gene>
    <name evidence="10" type="ORF">CAXC1_20007</name>
</gene>
<protein>
    <submittedName>
        <fullName evidence="10">Bcr/CflA family efflux transporter</fullName>
    </submittedName>
</protein>
<feature type="domain" description="Major facilitator superfamily (MFS) profile" evidence="9">
    <location>
        <begin position="1"/>
        <end position="398"/>
    </location>
</feature>
<keyword evidence="6 8" id="KW-1133">Transmembrane helix</keyword>
<feature type="transmembrane region" description="Helical" evidence="8">
    <location>
        <begin position="44"/>
        <end position="63"/>
    </location>
</feature>
<keyword evidence="7 8" id="KW-0472">Membrane</keyword>
<dbReference type="Proteomes" id="UP001314181">
    <property type="component" value="Unassembled WGS sequence"/>
</dbReference>
<dbReference type="PROSITE" id="PS50850">
    <property type="entry name" value="MFS"/>
    <property type="match status" value="1"/>
</dbReference>
<evidence type="ECO:0000256" key="8">
    <source>
        <dbReference type="SAM" id="Phobius"/>
    </source>
</evidence>
<evidence type="ECO:0000256" key="7">
    <source>
        <dbReference type="ARBA" id="ARBA00023136"/>
    </source>
</evidence>
<dbReference type="InterPro" id="IPR020846">
    <property type="entry name" value="MFS_dom"/>
</dbReference>
<evidence type="ECO:0000313" key="11">
    <source>
        <dbReference type="Proteomes" id="UP001314181"/>
    </source>
</evidence>
<dbReference type="Gene3D" id="1.20.1720.10">
    <property type="entry name" value="Multidrug resistance protein D"/>
    <property type="match status" value="1"/>
</dbReference>
<feature type="transmembrane region" description="Helical" evidence="8">
    <location>
        <begin position="374"/>
        <end position="394"/>
    </location>
</feature>
<evidence type="ECO:0000313" key="10">
    <source>
        <dbReference type="EMBL" id="CAK8163054.1"/>
    </source>
</evidence>
<feature type="transmembrane region" description="Helical" evidence="8">
    <location>
        <begin position="348"/>
        <end position="368"/>
    </location>
</feature>
<keyword evidence="5 8" id="KW-0812">Transmembrane</keyword>
<feature type="transmembrane region" description="Helical" evidence="8">
    <location>
        <begin position="75"/>
        <end position="94"/>
    </location>
</feature>
<accession>A0ABP0EW95</accession>
<keyword evidence="3" id="KW-0813">Transport</keyword>
<evidence type="ECO:0000256" key="1">
    <source>
        <dbReference type="ARBA" id="ARBA00004429"/>
    </source>
</evidence>
<evidence type="ECO:0000256" key="5">
    <source>
        <dbReference type="ARBA" id="ARBA00022692"/>
    </source>
</evidence>
<feature type="transmembrane region" description="Helical" evidence="8">
    <location>
        <begin position="284"/>
        <end position="306"/>
    </location>
</feature>
<reference evidence="10 11" key="1">
    <citation type="submission" date="2024-01" db="EMBL/GenBank/DDBJ databases">
        <authorList>
            <person name="Kunselman E."/>
        </authorList>
    </citation>
    <scope>NUCLEOTIDE SEQUENCE [LARGE SCALE GENOMIC DNA]</scope>
    <source>
        <strain evidence="10">2 abalone samples</strain>
    </source>
</reference>
<dbReference type="EMBL" id="CAWVOK010000022">
    <property type="protein sequence ID" value="CAK8163054.1"/>
    <property type="molecule type" value="Genomic_DNA"/>
</dbReference>
<comment type="caution">
    <text evidence="10">The sequence shown here is derived from an EMBL/GenBank/DDBJ whole genome shotgun (WGS) entry which is preliminary data.</text>
</comment>
<dbReference type="InterPro" id="IPR036259">
    <property type="entry name" value="MFS_trans_sf"/>
</dbReference>
<feature type="transmembrane region" description="Helical" evidence="8">
    <location>
        <begin position="166"/>
        <end position="183"/>
    </location>
</feature>
<feature type="transmembrane region" description="Helical" evidence="8">
    <location>
        <begin position="318"/>
        <end position="336"/>
    </location>
</feature>
<comment type="subcellular location">
    <subcellularLocation>
        <location evidence="1">Cell inner membrane</location>
        <topology evidence="1">Multi-pass membrane protein</topology>
    </subcellularLocation>
</comment>
<organism evidence="10 11">
    <name type="scientific">Candidatus Xenohaliotis californiensis</name>
    <dbReference type="NCBI Taxonomy" id="84677"/>
    <lineage>
        <taxon>Bacteria</taxon>
        <taxon>Pseudomonadati</taxon>
        <taxon>Pseudomonadota</taxon>
        <taxon>Alphaproteobacteria</taxon>
        <taxon>Rickettsiales</taxon>
        <taxon>Anaplasmataceae</taxon>
        <taxon>Candidatus Xenohaliotis</taxon>
    </lineage>
</organism>